<keyword evidence="1" id="KW-0732">Signal</keyword>
<protein>
    <submittedName>
        <fullName evidence="2">Uncharacterized protein</fullName>
    </submittedName>
</protein>
<dbReference type="AlphaFoldDB" id="A0A7Z1ING6"/>
<evidence type="ECO:0000256" key="1">
    <source>
        <dbReference type="SAM" id="SignalP"/>
    </source>
</evidence>
<proteinExistence type="predicted"/>
<name>A0A7Z1ING6_9GAMM</name>
<dbReference type="RefSeq" id="WP_094624292.1">
    <property type="nucleotide sequence ID" value="NZ_NEFY01000003.1"/>
</dbReference>
<dbReference type="Proteomes" id="UP000216984">
    <property type="component" value="Unassembled WGS sequence"/>
</dbReference>
<evidence type="ECO:0000313" key="3">
    <source>
        <dbReference type="Proteomes" id="UP000216984"/>
    </source>
</evidence>
<dbReference type="EMBL" id="NEFY01000003">
    <property type="protein sequence ID" value="OZC36747.1"/>
    <property type="molecule type" value="Genomic_DNA"/>
</dbReference>
<accession>A0A7Z1ING6</accession>
<reference evidence="2 3" key="1">
    <citation type="submission" date="2017-06" db="EMBL/GenBank/DDBJ databases">
        <title>Draft genome sequence of the halophilic bacterium Marinobacter vinifirmus FB1.</title>
        <authorList>
            <person name="Stepanov V.G."/>
            <person name="Roberts D.J."/>
            <person name="Fox G.E."/>
        </authorList>
    </citation>
    <scope>NUCLEOTIDE SEQUENCE [LARGE SCALE GENOMIC DNA]</scope>
    <source>
        <strain evidence="2 3">FB1</strain>
    </source>
</reference>
<feature type="chain" id="PRO_5031219648" evidence="1">
    <location>
        <begin position="21"/>
        <end position="121"/>
    </location>
</feature>
<organism evidence="2 3">
    <name type="scientific">Marinobacter vinifirmus</name>
    <dbReference type="NCBI Taxonomy" id="355591"/>
    <lineage>
        <taxon>Bacteria</taxon>
        <taxon>Pseudomonadati</taxon>
        <taxon>Pseudomonadota</taxon>
        <taxon>Gammaproteobacteria</taxon>
        <taxon>Pseudomonadales</taxon>
        <taxon>Marinobacteraceae</taxon>
        <taxon>Marinobacter</taxon>
    </lineage>
</organism>
<sequence>MKYIVSALVLIVTLSVSAQANAFQLRHHEVTLTESETLSIPVKNTQDHPIVLRITPPEGVQVFPRRARLLPGDRQVIKVRMISGHIEPGARLAFSYAVDRPEKTGSHARLTLRIPVREVEK</sequence>
<comment type="caution">
    <text evidence="2">The sequence shown here is derived from an EMBL/GenBank/DDBJ whole genome shotgun (WGS) entry which is preliminary data.</text>
</comment>
<keyword evidence="3" id="KW-1185">Reference proteome</keyword>
<evidence type="ECO:0000313" key="2">
    <source>
        <dbReference type="EMBL" id="OZC36747.1"/>
    </source>
</evidence>
<gene>
    <name evidence="2" type="ORF">B9Q17_08165</name>
</gene>
<feature type="signal peptide" evidence="1">
    <location>
        <begin position="1"/>
        <end position="20"/>
    </location>
</feature>